<protein>
    <submittedName>
        <fullName evidence="1">Uncharacterized protein</fullName>
    </submittedName>
</protein>
<reference evidence="1" key="1">
    <citation type="submission" date="2021-02" db="EMBL/GenBank/DDBJ databases">
        <authorList>
            <consortium name="DOE Joint Genome Institute"/>
            <person name="Ahrendt S."/>
            <person name="Looney B.P."/>
            <person name="Miyauchi S."/>
            <person name="Morin E."/>
            <person name="Drula E."/>
            <person name="Courty P.E."/>
            <person name="Chicoki N."/>
            <person name="Fauchery L."/>
            <person name="Kohler A."/>
            <person name="Kuo A."/>
            <person name="Labutti K."/>
            <person name="Pangilinan J."/>
            <person name="Lipzen A."/>
            <person name="Riley R."/>
            <person name="Andreopoulos W."/>
            <person name="He G."/>
            <person name="Johnson J."/>
            <person name="Barry K.W."/>
            <person name="Grigoriev I.V."/>
            <person name="Nagy L."/>
            <person name="Hibbett D."/>
            <person name="Henrissat B."/>
            <person name="Matheny P.B."/>
            <person name="Labbe J."/>
            <person name="Martin F."/>
        </authorList>
    </citation>
    <scope>NUCLEOTIDE SEQUENCE</scope>
    <source>
        <strain evidence="1">FP105234-sp</strain>
    </source>
</reference>
<name>A0ACB8RAX9_9AGAM</name>
<organism evidence="1 2">
    <name type="scientific">Auriscalpium vulgare</name>
    <dbReference type="NCBI Taxonomy" id="40419"/>
    <lineage>
        <taxon>Eukaryota</taxon>
        <taxon>Fungi</taxon>
        <taxon>Dikarya</taxon>
        <taxon>Basidiomycota</taxon>
        <taxon>Agaricomycotina</taxon>
        <taxon>Agaricomycetes</taxon>
        <taxon>Russulales</taxon>
        <taxon>Auriscalpiaceae</taxon>
        <taxon>Auriscalpium</taxon>
    </lineage>
</organism>
<accession>A0ACB8RAX9</accession>
<dbReference type="EMBL" id="MU276134">
    <property type="protein sequence ID" value="KAI0041254.1"/>
    <property type="molecule type" value="Genomic_DNA"/>
</dbReference>
<gene>
    <name evidence="1" type="ORF">FA95DRAFT_713792</name>
</gene>
<keyword evidence="2" id="KW-1185">Reference proteome</keyword>
<reference evidence="1" key="2">
    <citation type="journal article" date="2022" name="New Phytol.">
        <title>Evolutionary transition to the ectomycorrhizal habit in the genomes of a hyperdiverse lineage of mushroom-forming fungi.</title>
        <authorList>
            <person name="Looney B."/>
            <person name="Miyauchi S."/>
            <person name="Morin E."/>
            <person name="Drula E."/>
            <person name="Courty P.E."/>
            <person name="Kohler A."/>
            <person name="Kuo A."/>
            <person name="LaButti K."/>
            <person name="Pangilinan J."/>
            <person name="Lipzen A."/>
            <person name="Riley R."/>
            <person name="Andreopoulos W."/>
            <person name="He G."/>
            <person name="Johnson J."/>
            <person name="Nolan M."/>
            <person name="Tritt A."/>
            <person name="Barry K.W."/>
            <person name="Grigoriev I.V."/>
            <person name="Nagy L.G."/>
            <person name="Hibbett D."/>
            <person name="Henrissat B."/>
            <person name="Matheny P.B."/>
            <person name="Labbe J."/>
            <person name="Martin F.M."/>
        </authorList>
    </citation>
    <scope>NUCLEOTIDE SEQUENCE</scope>
    <source>
        <strain evidence="1">FP105234-sp</strain>
    </source>
</reference>
<evidence type="ECO:0000313" key="1">
    <source>
        <dbReference type="EMBL" id="KAI0041254.1"/>
    </source>
</evidence>
<dbReference type="Proteomes" id="UP000814033">
    <property type="component" value="Unassembled WGS sequence"/>
</dbReference>
<evidence type="ECO:0000313" key="2">
    <source>
        <dbReference type="Proteomes" id="UP000814033"/>
    </source>
</evidence>
<sequence>MFTIFYLVLVSYAPLAVRFSSHPPSLRTYYVLCTPSRRLRPSGVGLTRAHQGFADGSPGPQSHHVAPNTTSTQSGVYAPELPWYASSRRIAATSLFFSFSVFVYALWRFSYLSYLSLIPIF</sequence>
<proteinExistence type="predicted"/>
<comment type="caution">
    <text evidence="1">The sequence shown here is derived from an EMBL/GenBank/DDBJ whole genome shotgun (WGS) entry which is preliminary data.</text>
</comment>